<evidence type="ECO:0008006" key="3">
    <source>
        <dbReference type="Google" id="ProtNLM"/>
    </source>
</evidence>
<dbReference type="Proteomes" id="UP000516384">
    <property type="component" value="Chromosome"/>
</dbReference>
<dbReference type="InterPro" id="IPR010982">
    <property type="entry name" value="Lambda_DNA-bd_dom_sf"/>
</dbReference>
<evidence type="ECO:0000313" key="2">
    <source>
        <dbReference type="Proteomes" id="UP000516384"/>
    </source>
</evidence>
<gene>
    <name evidence="1" type="ORF">IAQ67_15700</name>
</gene>
<accession>A0A7H0Y2N2</accession>
<dbReference type="SUPFAM" id="SSF47413">
    <property type="entry name" value="lambda repressor-like DNA-binding domains"/>
    <property type="match status" value="1"/>
</dbReference>
<protein>
    <recommendedName>
        <fullName evidence="3">XRE family transcriptional regulator</fullName>
    </recommendedName>
</protein>
<dbReference type="GO" id="GO:0003677">
    <property type="term" value="F:DNA binding"/>
    <property type="evidence" value="ECO:0007669"/>
    <property type="project" value="InterPro"/>
</dbReference>
<name>A0A7H0Y2N2_9BACL</name>
<evidence type="ECO:0000313" key="1">
    <source>
        <dbReference type="EMBL" id="QNR65340.1"/>
    </source>
</evidence>
<dbReference type="RefSeq" id="WP_025675553.1">
    <property type="nucleotide sequence ID" value="NZ_CP061172.1"/>
</dbReference>
<organism evidence="1 2">
    <name type="scientific">Paenibacillus peoriae</name>
    <dbReference type="NCBI Taxonomy" id="59893"/>
    <lineage>
        <taxon>Bacteria</taxon>
        <taxon>Bacillati</taxon>
        <taxon>Bacillota</taxon>
        <taxon>Bacilli</taxon>
        <taxon>Bacillales</taxon>
        <taxon>Paenibacillaceae</taxon>
        <taxon>Paenibacillus</taxon>
    </lineage>
</organism>
<reference evidence="1 2" key="1">
    <citation type="submission" date="2020-09" db="EMBL/GenBank/DDBJ databases">
        <title>Characterization of Paenibacillus peoriae strain ZF390 with broad-spectrum antimicrobial activity as a potential biocontrol agent.</title>
        <authorList>
            <person name="Li L."/>
            <person name="Zhao Y."/>
            <person name="Li B."/>
            <person name="Xie X."/>
        </authorList>
    </citation>
    <scope>NUCLEOTIDE SEQUENCE [LARGE SCALE GENOMIC DNA]</scope>
    <source>
        <strain evidence="1 2">ZF390</strain>
    </source>
</reference>
<proteinExistence type="predicted"/>
<sequence length="75" mass="8387">MEIKVDAEHQIGNIVKMMLASRGRSSIKGLADEIGMHENTFRSALNKGSLRLKDFVRIADVLGFNLSIKDGEERK</sequence>
<dbReference type="AlphaFoldDB" id="A0A7H0Y2N2"/>
<dbReference type="EMBL" id="CP061172">
    <property type="protein sequence ID" value="QNR65340.1"/>
    <property type="molecule type" value="Genomic_DNA"/>
</dbReference>